<evidence type="ECO:0000313" key="4">
    <source>
        <dbReference type="Proteomes" id="UP000515908"/>
    </source>
</evidence>
<name>S9VLV2_9TRYP</name>
<dbReference type="EMBL" id="LR877166">
    <property type="protein sequence ID" value="CAD2221675.1"/>
    <property type="molecule type" value="Genomic_DNA"/>
</dbReference>
<evidence type="ECO:0000259" key="2">
    <source>
        <dbReference type="Pfam" id="PF09149"/>
    </source>
</evidence>
<dbReference type="Gene3D" id="2.40.128.270">
    <property type="match status" value="2"/>
</dbReference>
<dbReference type="InterPro" id="IPR013780">
    <property type="entry name" value="Glyco_hydro_b"/>
</dbReference>
<dbReference type="VEuPathDB" id="TriTrypDB:ADEAN_000920700"/>
<sequence>MIADKLDDICGSYTLTHFKGKNAPTTATLHLAHRKKSVFAFITVANTMRGKLRYENGLLYGDLSSTMMMGDDNQMAIEDAISTGLSTGFKVKVENDNFYLKNDNCSLMFSRNVQLNDVYGEHAVVSINGQKVTEPMSLRFLPDGDGGCFLIANVTNSLRGQLEIQGSELQGSLASTNIPTQGEAEAAEERIVAAFNEGVQIRQNSTGVYLRSQSTTMQLLHIVDADNISGEFVLKAFNGKRVTGEEQSTIHFHPSGDDKVSVEILVANRMRGNVSIENNVLRSDTPFMSTRVMGSEEQQEIETAYNTGFQYGFEANLAGKEGKFLILRNSSSELVYMRVAEIHPNGPGPSYKGTYFNKCFKNQGNGLLFRIVNEPEKKWAYYNDTENYTMTVTGYFGARSSIRPLGKSKMSNENGKYVVTVTVEPGQTEMFIEGTVNGFQVSYNAEAAGGVDHTPQVE</sequence>
<evidence type="ECO:0008006" key="5">
    <source>
        <dbReference type="Google" id="ProtNLM"/>
    </source>
</evidence>
<dbReference type="InterPro" id="IPR015232">
    <property type="entry name" value="DUF1935"/>
</dbReference>
<organism evidence="3 4">
    <name type="scientific">Angomonas deanei</name>
    <dbReference type="NCBI Taxonomy" id="59799"/>
    <lineage>
        <taxon>Eukaryota</taxon>
        <taxon>Discoba</taxon>
        <taxon>Euglenozoa</taxon>
        <taxon>Kinetoplastea</taxon>
        <taxon>Metakinetoplastina</taxon>
        <taxon>Trypanosomatida</taxon>
        <taxon>Trypanosomatidae</taxon>
        <taxon>Strigomonadinae</taxon>
        <taxon>Angomonas</taxon>
    </lineage>
</organism>
<dbReference type="InterPro" id="IPR005184">
    <property type="entry name" value="DUF306_Meta_HslJ"/>
</dbReference>
<dbReference type="AlphaFoldDB" id="S9VLV2"/>
<feature type="domain" description="DUF306" evidence="1">
    <location>
        <begin position="11"/>
        <end position="104"/>
    </location>
</feature>
<dbReference type="PANTHER" id="PTHR47047">
    <property type="entry name" value="PUTATIVE-RELATED-RELATED"/>
    <property type="match status" value="1"/>
</dbReference>
<reference evidence="3 4" key="1">
    <citation type="submission" date="2020-08" db="EMBL/GenBank/DDBJ databases">
        <authorList>
            <person name="Newling K."/>
            <person name="Davey J."/>
            <person name="Forrester S."/>
        </authorList>
    </citation>
    <scope>NUCLEOTIDE SEQUENCE [LARGE SCALE GENOMIC DNA]</scope>
    <source>
        <strain evidence="4">Crithidia deanei Carvalho (ATCC PRA-265)</strain>
    </source>
</reference>
<accession>S9VLV2</accession>
<dbReference type="Proteomes" id="UP000515908">
    <property type="component" value="Chromosome 22"/>
</dbReference>
<proteinExistence type="predicted"/>
<dbReference type="InterPro" id="IPR038670">
    <property type="entry name" value="HslJ-like_sf"/>
</dbReference>
<dbReference type="Pfam" id="PF09149">
    <property type="entry name" value="DUF1935"/>
    <property type="match status" value="1"/>
</dbReference>
<keyword evidence="4" id="KW-1185">Reference proteome</keyword>
<dbReference type="SUPFAM" id="SSF101601">
    <property type="entry name" value="Smp-1-like"/>
    <property type="match status" value="1"/>
</dbReference>
<evidence type="ECO:0000313" key="3">
    <source>
        <dbReference type="EMBL" id="CAD2221675.1"/>
    </source>
</evidence>
<feature type="domain" description="DUF1935" evidence="2">
    <location>
        <begin position="348"/>
        <end position="447"/>
    </location>
</feature>
<dbReference type="InterPro" id="IPR036310">
    <property type="entry name" value="Smp-1-like_sf"/>
</dbReference>
<dbReference type="PANTHER" id="PTHR47047:SF8">
    <property type="entry name" value="CYSTEINE PEPTIDASE, PUTATIVE-RELATED"/>
    <property type="match status" value="1"/>
</dbReference>
<dbReference type="Pfam" id="PF03724">
    <property type="entry name" value="META"/>
    <property type="match status" value="3"/>
</dbReference>
<feature type="domain" description="DUF306" evidence="1">
    <location>
        <begin position="121"/>
        <end position="215"/>
    </location>
</feature>
<evidence type="ECO:0000259" key="1">
    <source>
        <dbReference type="Pfam" id="PF03724"/>
    </source>
</evidence>
<dbReference type="Gene3D" id="2.60.40.1180">
    <property type="entry name" value="Golgi alpha-mannosidase II"/>
    <property type="match status" value="1"/>
</dbReference>
<feature type="domain" description="DUF306" evidence="1">
    <location>
        <begin position="229"/>
        <end position="332"/>
    </location>
</feature>
<dbReference type="OrthoDB" id="269925at2759"/>
<gene>
    <name evidence="3" type="ORF">ADEAN_000920700</name>
</gene>
<protein>
    <recommendedName>
        <fullName evidence="5">META domain containing protein</fullName>
    </recommendedName>
</protein>